<evidence type="ECO:0000313" key="3">
    <source>
        <dbReference type="Proteomes" id="UP000800200"/>
    </source>
</evidence>
<proteinExistence type="predicted"/>
<dbReference type="Proteomes" id="UP000800200">
    <property type="component" value="Unassembled WGS sequence"/>
</dbReference>
<dbReference type="Pfam" id="PF24120">
    <property type="entry name" value="SsdA_C"/>
    <property type="match status" value="1"/>
</dbReference>
<dbReference type="AlphaFoldDB" id="A0A6A6DN54"/>
<reference evidence="2" key="1">
    <citation type="journal article" date="2020" name="Stud. Mycol.">
        <title>101 Dothideomycetes genomes: a test case for predicting lifestyles and emergence of pathogens.</title>
        <authorList>
            <person name="Haridas S."/>
            <person name="Albert R."/>
            <person name="Binder M."/>
            <person name="Bloem J."/>
            <person name="Labutti K."/>
            <person name="Salamov A."/>
            <person name="Andreopoulos B."/>
            <person name="Baker S."/>
            <person name="Barry K."/>
            <person name="Bills G."/>
            <person name="Bluhm B."/>
            <person name="Cannon C."/>
            <person name="Castanera R."/>
            <person name="Culley D."/>
            <person name="Daum C."/>
            <person name="Ezra D."/>
            <person name="Gonzalez J."/>
            <person name="Henrissat B."/>
            <person name="Kuo A."/>
            <person name="Liang C."/>
            <person name="Lipzen A."/>
            <person name="Lutzoni F."/>
            <person name="Magnuson J."/>
            <person name="Mondo S."/>
            <person name="Nolan M."/>
            <person name="Ohm R."/>
            <person name="Pangilinan J."/>
            <person name="Park H.-J."/>
            <person name="Ramirez L."/>
            <person name="Alfaro M."/>
            <person name="Sun H."/>
            <person name="Tritt A."/>
            <person name="Yoshinaga Y."/>
            <person name="Zwiers L.-H."/>
            <person name="Turgeon B."/>
            <person name="Goodwin S."/>
            <person name="Spatafora J."/>
            <person name="Crous P."/>
            <person name="Grigoriev I."/>
        </authorList>
    </citation>
    <scope>NUCLEOTIDE SEQUENCE</scope>
    <source>
        <strain evidence="2">CBS 207.26</strain>
    </source>
</reference>
<organism evidence="2 3">
    <name type="scientific">Zopfia rhizophila CBS 207.26</name>
    <dbReference type="NCBI Taxonomy" id="1314779"/>
    <lineage>
        <taxon>Eukaryota</taxon>
        <taxon>Fungi</taxon>
        <taxon>Dikarya</taxon>
        <taxon>Ascomycota</taxon>
        <taxon>Pezizomycotina</taxon>
        <taxon>Dothideomycetes</taxon>
        <taxon>Dothideomycetes incertae sedis</taxon>
        <taxon>Zopfiaceae</taxon>
        <taxon>Zopfia</taxon>
    </lineage>
</organism>
<keyword evidence="3" id="KW-1185">Reference proteome</keyword>
<accession>A0A6A6DN54</accession>
<evidence type="ECO:0000313" key="2">
    <source>
        <dbReference type="EMBL" id="KAF2179808.1"/>
    </source>
</evidence>
<sequence length="79" mass="9001">MGKLWTGEVLRAVGMIGYDFPRNERDQGVPGRYFASHAEKQLMAYLISKHVFMREEAGREVKSTGRLTKLYDVLDIPIG</sequence>
<dbReference type="InterPro" id="IPR057517">
    <property type="entry name" value="SsdA-like_C"/>
</dbReference>
<dbReference type="OrthoDB" id="5337793at2759"/>
<gene>
    <name evidence="2" type="ORF">K469DRAFT_797690</name>
</gene>
<protein>
    <recommendedName>
        <fullName evidence="1">Single-strand DNA deaminase toxin A-like C-terminal domain-containing protein</fullName>
    </recommendedName>
</protein>
<name>A0A6A6DN54_9PEZI</name>
<feature type="domain" description="Single-strand DNA deaminase toxin A-like C-terminal" evidence="1">
    <location>
        <begin position="2"/>
        <end position="43"/>
    </location>
</feature>
<evidence type="ECO:0000259" key="1">
    <source>
        <dbReference type="Pfam" id="PF24120"/>
    </source>
</evidence>
<dbReference type="EMBL" id="ML994662">
    <property type="protein sequence ID" value="KAF2179808.1"/>
    <property type="molecule type" value="Genomic_DNA"/>
</dbReference>